<dbReference type="SMART" id="SM00668">
    <property type="entry name" value="CTLH"/>
    <property type="match status" value="1"/>
</dbReference>
<evidence type="ECO:0000256" key="5">
    <source>
        <dbReference type="ARBA" id="ARBA00022771"/>
    </source>
</evidence>
<feature type="domain" description="CTLH" evidence="8">
    <location>
        <begin position="170"/>
        <end position="227"/>
    </location>
</feature>
<feature type="zinc finger region" description="RING-Gid-type" evidence="7">
    <location>
        <begin position="353"/>
        <end position="415"/>
    </location>
</feature>
<evidence type="ECO:0000256" key="7">
    <source>
        <dbReference type="PROSITE-ProRule" id="PRU01215"/>
    </source>
</evidence>
<sequence length="430" mass="49995">MTLNEPSVDFHLKLQEGSFKIPYEAIRRNFKSVQKLDEKQFKKVDELYKDFNKATTKKEKLIKLKQIITSLKQFEKKIQTKVKIENELVSRIQHRLDKLNELKELKQLSISDEKNGVNAINQDKLLNWYRDQTNLLIADYLLKNSHLIDQNPGLLLIKTLGFEKLIDSDIILVSNRISTSILNKNLDNLIHWIDENKSHLKKIKSNLEFETRFQEYIELIKQNEMNNAIKLFNTHLSQFTKSNFNEIKLASGLLIFAKKAQLHPNSSNFTKYNTLLSSKRYTYLSDLFLKIYYKMHGISEDDPLLIYLSLGISALKTRSCQCNPISKPLNFESILNKKLSTGKEDLNNPSNICPICSLEFNQLSSQLPYSHNVKSYLFDNPVMLPNGNIYDKEKLVNFSKNLTILNENEVKDPVTTEIYTVDDLVTMYPT</sequence>
<dbReference type="GO" id="GO:0043066">
    <property type="term" value="P:negative regulation of apoptotic process"/>
    <property type="evidence" value="ECO:0007669"/>
    <property type="project" value="EnsemblFungi"/>
</dbReference>
<evidence type="ECO:0000313" key="10">
    <source>
        <dbReference type="EMBL" id="ODQ57901.1"/>
    </source>
</evidence>
<dbReference type="InterPro" id="IPR013144">
    <property type="entry name" value="CRA_dom"/>
</dbReference>
<dbReference type="InterPro" id="IPR044063">
    <property type="entry name" value="ZF_RING_GID"/>
</dbReference>
<keyword evidence="4" id="KW-0479">Metal-binding</keyword>
<comment type="similarity">
    <text evidence="2">Belongs to the FYV10 family.</text>
</comment>
<dbReference type="Proteomes" id="UP000094112">
    <property type="component" value="Unassembled WGS sequence"/>
</dbReference>
<organism evidence="10 11">
    <name type="scientific">Wickerhamomyces anomalus (strain ATCC 58044 / CBS 1984 / NCYC 433 / NRRL Y-366-8)</name>
    <name type="common">Yeast</name>
    <name type="synonym">Hansenula anomala</name>
    <dbReference type="NCBI Taxonomy" id="683960"/>
    <lineage>
        <taxon>Eukaryota</taxon>
        <taxon>Fungi</taxon>
        <taxon>Dikarya</taxon>
        <taxon>Ascomycota</taxon>
        <taxon>Saccharomycotina</taxon>
        <taxon>Saccharomycetes</taxon>
        <taxon>Phaffomycetales</taxon>
        <taxon>Wickerhamomycetaceae</taxon>
        <taxon>Wickerhamomyces</taxon>
    </lineage>
</organism>
<keyword evidence="11" id="KW-1185">Reference proteome</keyword>
<feature type="domain" description="RING-Gid-type" evidence="9">
    <location>
        <begin position="353"/>
        <end position="415"/>
    </location>
</feature>
<name>A0A1E3NXI6_WICAA</name>
<dbReference type="EMBL" id="KV454212">
    <property type="protein sequence ID" value="ODQ57901.1"/>
    <property type="molecule type" value="Genomic_DNA"/>
</dbReference>
<dbReference type="GeneID" id="30203082"/>
<evidence type="ECO:0000256" key="2">
    <source>
        <dbReference type="ARBA" id="ARBA00010615"/>
    </source>
</evidence>
<protein>
    <submittedName>
        <fullName evidence="10">Uncharacterized protein</fullName>
    </submittedName>
</protein>
<evidence type="ECO:0000259" key="8">
    <source>
        <dbReference type="PROSITE" id="PS50897"/>
    </source>
</evidence>
<dbReference type="InterPro" id="IPR006595">
    <property type="entry name" value="CTLH_C"/>
</dbReference>
<dbReference type="InterPro" id="IPR024964">
    <property type="entry name" value="CTLH/CRA"/>
</dbReference>
<dbReference type="PROSITE" id="PS51867">
    <property type="entry name" value="ZF_RING_GID"/>
    <property type="match status" value="1"/>
</dbReference>
<dbReference type="GO" id="GO:0008270">
    <property type="term" value="F:zinc ion binding"/>
    <property type="evidence" value="ECO:0007669"/>
    <property type="project" value="UniProtKB-KW"/>
</dbReference>
<dbReference type="PANTHER" id="PTHR12170:SF2">
    <property type="entry name" value="E3 UBIQUITIN-PROTEIN TRANSFERASE MAEA"/>
    <property type="match status" value="1"/>
</dbReference>
<dbReference type="RefSeq" id="XP_019037108.1">
    <property type="nucleotide sequence ID" value="XM_019185836.1"/>
</dbReference>
<dbReference type="GO" id="GO:0043161">
    <property type="term" value="P:proteasome-mediated ubiquitin-dependent protein catabolic process"/>
    <property type="evidence" value="ECO:0007669"/>
    <property type="project" value="EnsemblFungi"/>
</dbReference>
<dbReference type="InterPro" id="IPR045098">
    <property type="entry name" value="Fyv10_fam"/>
</dbReference>
<gene>
    <name evidence="10" type="ORF">WICANDRAFT_85083</name>
</gene>
<evidence type="ECO:0000256" key="3">
    <source>
        <dbReference type="ARBA" id="ARBA00022490"/>
    </source>
</evidence>
<evidence type="ECO:0000256" key="6">
    <source>
        <dbReference type="ARBA" id="ARBA00022833"/>
    </source>
</evidence>
<dbReference type="PROSITE" id="PS50897">
    <property type="entry name" value="CTLH"/>
    <property type="match status" value="1"/>
</dbReference>
<dbReference type="OrthoDB" id="1933455at2759"/>
<dbReference type="Pfam" id="PF10607">
    <property type="entry name" value="CTLH"/>
    <property type="match status" value="1"/>
</dbReference>
<dbReference type="GO" id="GO:0061630">
    <property type="term" value="F:ubiquitin protein ligase activity"/>
    <property type="evidence" value="ECO:0007669"/>
    <property type="project" value="EnsemblFungi"/>
</dbReference>
<reference evidence="10 11" key="1">
    <citation type="journal article" date="2016" name="Proc. Natl. Acad. Sci. U.S.A.">
        <title>Comparative genomics of biotechnologically important yeasts.</title>
        <authorList>
            <person name="Riley R."/>
            <person name="Haridas S."/>
            <person name="Wolfe K.H."/>
            <person name="Lopes M.R."/>
            <person name="Hittinger C.T."/>
            <person name="Goeker M."/>
            <person name="Salamov A.A."/>
            <person name="Wisecaver J.H."/>
            <person name="Long T.M."/>
            <person name="Calvey C.H."/>
            <person name="Aerts A.L."/>
            <person name="Barry K.W."/>
            <person name="Choi C."/>
            <person name="Clum A."/>
            <person name="Coughlan A.Y."/>
            <person name="Deshpande S."/>
            <person name="Douglass A.P."/>
            <person name="Hanson S.J."/>
            <person name="Klenk H.-P."/>
            <person name="LaButti K.M."/>
            <person name="Lapidus A."/>
            <person name="Lindquist E.A."/>
            <person name="Lipzen A.M."/>
            <person name="Meier-Kolthoff J.P."/>
            <person name="Ohm R.A."/>
            <person name="Otillar R.P."/>
            <person name="Pangilinan J.L."/>
            <person name="Peng Y."/>
            <person name="Rokas A."/>
            <person name="Rosa C.A."/>
            <person name="Scheuner C."/>
            <person name="Sibirny A.A."/>
            <person name="Slot J.C."/>
            <person name="Stielow J.B."/>
            <person name="Sun H."/>
            <person name="Kurtzman C.P."/>
            <person name="Blackwell M."/>
            <person name="Grigoriev I.V."/>
            <person name="Jeffries T.W."/>
        </authorList>
    </citation>
    <scope>NUCLEOTIDE SEQUENCE [LARGE SCALE GENOMIC DNA]</scope>
    <source>
        <strain evidence="11">ATCC 58044 / CBS 1984 / NCYC 433 / NRRL Y-366-8</strain>
    </source>
</reference>
<dbReference type="AlphaFoldDB" id="A0A1E3NXI6"/>
<keyword evidence="6" id="KW-0862">Zinc</keyword>
<dbReference type="STRING" id="683960.A0A1E3NXI6"/>
<keyword evidence="3" id="KW-0963">Cytoplasm</keyword>
<dbReference type="GO" id="GO:0005737">
    <property type="term" value="C:cytoplasm"/>
    <property type="evidence" value="ECO:0007669"/>
    <property type="project" value="UniProtKB-SubCell"/>
</dbReference>
<dbReference type="PANTHER" id="PTHR12170">
    <property type="entry name" value="MACROPHAGE ERYTHROBLAST ATTACHER-RELATED"/>
    <property type="match status" value="1"/>
</dbReference>
<dbReference type="SMART" id="SM00757">
    <property type="entry name" value="CRA"/>
    <property type="match status" value="1"/>
</dbReference>
<dbReference type="GO" id="GO:0005634">
    <property type="term" value="C:nucleus"/>
    <property type="evidence" value="ECO:0007669"/>
    <property type="project" value="TreeGrafter"/>
</dbReference>
<evidence type="ECO:0000259" key="9">
    <source>
        <dbReference type="PROSITE" id="PS51867"/>
    </source>
</evidence>
<comment type="subcellular location">
    <subcellularLocation>
        <location evidence="1">Cytoplasm</location>
    </subcellularLocation>
</comment>
<evidence type="ECO:0000256" key="1">
    <source>
        <dbReference type="ARBA" id="ARBA00004496"/>
    </source>
</evidence>
<keyword evidence="5 7" id="KW-0863">Zinc-finger</keyword>
<evidence type="ECO:0000313" key="11">
    <source>
        <dbReference type="Proteomes" id="UP000094112"/>
    </source>
</evidence>
<dbReference type="GO" id="GO:0045721">
    <property type="term" value="P:negative regulation of gluconeogenesis"/>
    <property type="evidence" value="ECO:0007669"/>
    <property type="project" value="EnsemblFungi"/>
</dbReference>
<evidence type="ECO:0000256" key="4">
    <source>
        <dbReference type="ARBA" id="ARBA00022723"/>
    </source>
</evidence>
<accession>A0A1E3NXI6</accession>
<dbReference type="GO" id="GO:0034657">
    <property type="term" value="C:GID complex"/>
    <property type="evidence" value="ECO:0007669"/>
    <property type="project" value="EnsemblFungi"/>
</dbReference>
<proteinExistence type="inferred from homology"/>